<feature type="compositionally biased region" description="Acidic residues" evidence="1">
    <location>
        <begin position="66"/>
        <end position="76"/>
    </location>
</feature>
<comment type="caution">
    <text evidence="2">The sequence shown here is derived from an EMBL/GenBank/DDBJ whole genome shotgun (WGS) entry which is preliminary data.</text>
</comment>
<evidence type="ECO:0000256" key="1">
    <source>
        <dbReference type="SAM" id="MobiDB-lite"/>
    </source>
</evidence>
<dbReference type="EMBL" id="JAVHNR010000009">
    <property type="protein sequence ID" value="KAK6333538.1"/>
    <property type="molecule type" value="Genomic_DNA"/>
</dbReference>
<organism evidence="2 3">
    <name type="scientific">Orbilia javanica</name>
    <dbReference type="NCBI Taxonomy" id="47235"/>
    <lineage>
        <taxon>Eukaryota</taxon>
        <taxon>Fungi</taxon>
        <taxon>Dikarya</taxon>
        <taxon>Ascomycota</taxon>
        <taxon>Pezizomycotina</taxon>
        <taxon>Orbiliomycetes</taxon>
        <taxon>Orbiliales</taxon>
        <taxon>Orbiliaceae</taxon>
        <taxon>Orbilia</taxon>
    </lineage>
</organism>
<sequence length="154" mass="17221">MANKQYKFRLRPSDEGPNIYVGELLETSDGTGPLKFNLHLKEESDIYVGELLDGGRFSDIIKGGEEMEDEGDEEEKDEVKDGNDDDQKEENSSNSSRTMECEQSDVSITTPEFQSLALPPLPGELNTLDEAPFKLEESMCQIDDGLRLRSGNCH</sequence>
<dbReference type="AlphaFoldDB" id="A0AAN8RD15"/>
<gene>
    <name evidence="2" type="ORF">TWF718_011346</name>
</gene>
<keyword evidence="3" id="KW-1185">Reference proteome</keyword>
<reference evidence="2 3" key="1">
    <citation type="submission" date="2019-10" db="EMBL/GenBank/DDBJ databases">
        <authorList>
            <person name="Palmer J.M."/>
        </authorList>
    </citation>
    <scope>NUCLEOTIDE SEQUENCE [LARGE SCALE GENOMIC DNA]</scope>
    <source>
        <strain evidence="2 3">TWF718</strain>
    </source>
</reference>
<proteinExistence type="predicted"/>
<protein>
    <submittedName>
        <fullName evidence="2">Uncharacterized protein</fullName>
    </submittedName>
</protein>
<evidence type="ECO:0000313" key="2">
    <source>
        <dbReference type="EMBL" id="KAK6333538.1"/>
    </source>
</evidence>
<feature type="region of interest" description="Disordered" evidence="1">
    <location>
        <begin position="59"/>
        <end position="110"/>
    </location>
</feature>
<evidence type="ECO:0000313" key="3">
    <source>
        <dbReference type="Proteomes" id="UP001313282"/>
    </source>
</evidence>
<name>A0AAN8RD15_9PEZI</name>
<dbReference type="Proteomes" id="UP001313282">
    <property type="component" value="Unassembled WGS sequence"/>
</dbReference>
<accession>A0AAN8RD15</accession>